<dbReference type="CDD" id="cd06225">
    <property type="entry name" value="HAMP"/>
    <property type="match status" value="1"/>
</dbReference>
<evidence type="ECO:0000256" key="2">
    <source>
        <dbReference type="ARBA" id="ARBA00029447"/>
    </source>
</evidence>
<dbReference type="CDD" id="cd19411">
    <property type="entry name" value="MCP2201-like_sensor"/>
    <property type="match status" value="1"/>
</dbReference>
<name>A0ABX2LPW6_9BURK</name>
<keyword evidence="5" id="KW-0812">Transmembrane</keyword>
<feature type="transmembrane region" description="Helical" evidence="5">
    <location>
        <begin position="189"/>
        <end position="212"/>
    </location>
</feature>
<organism evidence="8 9">
    <name type="scientific">Herbaspirillum robiniae</name>
    <dbReference type="NCBI Taxonomy" id="2014887"/>
    <lineage>
        <taxon>Bacteria</taxon>
        <taxon>Pseudomonadati</taxon>
        <taxon>Pseudomonadota</taxon>
        <taxon>Betaproteobacteria</taxon>
        <taxon>Burkholderiales</taxon>
        <taxon>Oxalobacteraceae</taxon>
        <taxon>Herbaspirillum</taxon>
    </lineage>
</organism>
<evidence type="ECO:0000256" key="3">
    <source>
        <dbReference type="PROSITE-ProRule" id="PRU00284"/>
    </source>
</evidence>
<protein>
    <submittedName>
        <fullName evidence="8">HAMP domain-containing protein</fullName>
    </submittedName>
</protein>
<evidence type="ECO:0000259" key="7">
    <source>
        <dbReference type="PROSITE" id="PS50885"/>
    </source>
</evidence>
<dbReference type="Pfam" id="PF00015">
    <property type="entry name" value="MCPsignal"/>
    <property type="match status" value="1"/>
</dbReference>
<feature type="region of interest" description="Disordered" evidence="4">
    <location>
        <begin position="544"/>
        <end position="566"/>
    </location>
</feature>
<comment type="caution">
    <text evidence="8">The sequence shown here is derived from an EMBL/GenBank/DDBJ whole genome shotgun (WGS) entry which is preliminary data.</text>
</comment>
<dbReference type="InterPro" id="IPR004089">
    <property type="entry name" value="MCPsignal_dom"/>
</dbReference>
<keyword evidence="3" id="KW-0807">Transducer</keyword>
<comment type="similarity">
    <text evidence="2">Belongs to the methyl-accepting chemotaxis (MCP) protein family.</text>
</comment>
<dbReference type="InterPro" id="IPR004090">
    <property type="entry name" value="Chemotax_Me-accpt_rcpt"/>
</dbReference>
<dbReference type="InterPro" id="IPR003660">
    <property type="entry name" value="HAMP_dom"/>
</dbReference>
<dbReference type="PANTHER" id="PTHR43531:SF14">
    <property type="entry name" value="METHYL-ACCEPTING CHEMOTAXIS PROTEIN I-RELATED"/>
    <property type="match status" value="1"/>
</dbReference>
<dbReference type="PRINTS" id="PR00260">
    <property type="entry name" value="CHEMTRNSDUCR"/>
</dbReference>
<accession>A0ABX2LPW6</accession>
<dbReference type="SMART" id="SM00304">
    <property type="entry name" value="HAMP"/>
    <property type="match status" value="1"/>
</dbReference>
<keyword evidence="1" id="KW-0488">Methylation</keyword>
<dbReference type="CDD" id="cd11386">
    <property type="entry name" value="MCP_signal"/>
    <property type="match status" value="1"/>
</dbReference>
<dbReference type="Pfam" id="PF00672">
    <property type="entry name" value="HAMP"/>
    <property type="match status" value="1"/>
</dbReference>
<reference evidence="8 9" key="1">
    <citation type="journal article" date="2020" name="Front. Plant Sci.">
        <title>Isolation of Rhizosphere Bacteria That Improve Quality and Water Stress Tolerance in Greenhouse Ornamentals.</title>
        <authorList>
            <person name="Nordstedt N.P."/>
            <person name="Jones M.L."/>
        </authorList>
    </citation>
    <scope>NUCLEOTIDE SEQUENCE [LARGE SCALE GENOMIC DNA]</scope>
    <source>
        <strain evidence="8 9">C6C2</strain>
    </source>
</reference>
<evidence type="ECO:0000259" key="6">
    <source>
        <dbReference type="PROSITE" id="PS50111"/>
    </source>
</evidence>
<evidence type="ECO:0000256" key="4">
    <source>
        <dbReference type="SAM" id="MobiDB-lite"/>
    </source>
</evidence>
<evidence type="ECO:0000313" key="9">
    <source>
        <dbReference type="Proteomes" id="UP000536746"/>
    </source>
</evidence>
<dbReference type="PROSITE" id="PS50111">
    <property type="entry name" value="CHEMOTAXIS_TRANSDUC_2"/>
    <property type="match status" value="1"/>
</dbReference>
<dbReference type="EMBL" id="JABFMT010000002">
    <property type="protein sequence ID" value="NUU00622.1"/>
    <property type="molecule type" value="Genomic_DNA"/>
</dbReference>
<dbReference type="InterPro" id="IPR024478">
    <property type="entry name" value="HlyB_4HB_MCP"/>
</dbReference>
<feature type="domain" description="Methyl-accepting transducer" evidence="6">
    <location>
        <begin position="271"/>
        <end position="500"/>
    </location>
</feature>
<dbReference type="SUPFAM" id="SSF58104">
    <property type="entry name" value="Methyl-accepting chemotaxis protein (MCP) signaling domain"/>
    <property type="match status" value="1"/>
</dbReference>
<dbReference type="InterPro" id="IPR051310">
    <property type="entry name" value="MCP_chemotaxis"/>
</dbReference>
<dbReference type="InterPro" id="IPR047347">
    <property type="entry name" value="YvaQ-like_sensor"/>
</dbReference>
<dbReference type="SMART" id="SM00283">
    <property type="entry name" value="MA"/>
    <property type="match status" value="1"/>
</dbReference>
<feature type="domain" description="HAMP" evidence="7">
    <location>
        <begin position="214"/>
        <end position="266"/>
    </location>
</feature>
<dbReference type="PANTHER" id="PTHR43531">
    <property type="entry name" value="PROTEIN ICFG"/>
    <property type="match status" value="1"/>
</dbReference>
<evidence type="ECO:0000256" key="5">
    <source>
        <dbReference type="SAM" id="Phobius"/>
    </source>
</evidence>
<evidence type="ECO:0000256" key="1">
    <source>
        <dbReference type="ARBA" id="ARBA00022481"/>
    </source>
</evidence>
<dbReference type="Pfam" id="PF12729">
    <property type="entry name" value="4HB_MCP_1"/>
    <property type="match status" value="1"/>
</dbReference>
<sequence>MAKVRNMKVGARLATAFGVVVLLLAVVSATAVLRISNINDAVDQMMNERYLKVRLAFEVRDGLDEQILYLRGIVIDATRPEFNAPRYAHLEEAGKKTHAAIDKIDANQVTGIGRKRVNALQEAARAFDAAKQQVLVAARAGQADAAADAVLRKLLPSQNAFLASANSFIEVQDQQLKSAGARAFDEGTVAVNVVLLFSVLAALAAVGLGYVLTRSIVRPLGEAVRIAGNVAQGDLGSIIAVSSRDETGQLMSALAHMNGNLLKIVREVRAGTDAIDTASGEIASGNLDLSARTEQQAGSIEETASAIEQMTSTVKQNADNAAQANRLAESASGVALQGGEVMTRVVRTMSDIHASSKKIVDIIGVIDGIAFQTNILALNAAVEAARAGEQGRGFAVVASEVRSLAQRSAAAAKEIKSLIDDSVAKVDDGSKLVDQAGATMEEVVASVRRVTGIVSEISAASLEQRAGIEEINRAITQMDGVTQQNAALVEQAAAAAQSMQEQAGRLSQAVSIFKLDDAAVAAPAAPAVATRAIAATVAAPMQTPALARQPRGPARQVSEEDDWETF</sequence>
<gene>
    <name evidence="8" type="ORF">HNO84_03355</name>
</gene>
<keyword evidence="5" id="KW-1133">Transmembrane helix</keyword>
<dbReference type="Proteomes" id="UP000536746">
    <property type="component" value="Unassembled WGS sequence"/>
</dbReference>
<proteinExistence type="inferred from homology"/>
<dbReference type="PROSITE" id="PS50885">
    <property type="entry name" value="HAMP"/>
    <property type="match status" value="1"/>
</dbReference>
<keyword evidence="5" id="KW-0472">Membrane</keyword>
<evidence type="ECO:0000313" key="8">
    <source>
        <dbReference type="EMBL" id="NUU00622.1"/>
    </source>
</evidence>
<dbReference type="Gene3D" id="1.10.287.950">
    <property type="entry name" value="Methyl-accepting chemotaxis protein"/>
    <property type="match status" value="1"/>
</dbReference>
<keyword evidence="9" id="KW-1185">Reference proteome</keyword>